<keyword evidence="1" id="KW-0472">Membrane</keyword>
<dbReference type="RefSeq" id="WP_112218234.1">
    <property type="nucleotide sequence ID" value="NZ_MVJN01000001.1"/>
</dbReference>
<dbReference type="GO" id="GO:0043683">
    <property type="term" value="P:type IV pilus assembly"/>
    <property type="evidence" value="ECO:0007669"/>
    <property type="project" value="InterPro"/>
</dbReference>
<dbReference type="InterPro" id="IPR032092">
    <property type="entry name" value="PilW"/>
</dbReference>
<dbReference type="AlphaFoldDB" id="A0A364LNI0"/>
<organism evidence="2 3">
    <name type="scientific">Legionella quinlivanii</name>
    <dbReference type="NCBI Taxonomy" id="45073"/>
    <lineage>
        <taxon>Bacteria</taxon>
        <taxon>Pseudomonadati</taxon>
        <taxon>Pseudomonadota</taxon>
        <taxon>Gammaproteobacteria</taxon>
        <taxon>Legionellales</taxon>
        <taxon>Legionellaceae</taxon>
        <taxon>Legionella</taxon>
    </lineage>
</organism>
<evidence type="ECO:0000313" key="3">
    <source>
        <dbReference type="Proteomes" id="UP000249458"/>
    </source>
</evidence>
<name>A0A364LNI0_9GAMM</name>
<evidence type="ECO:0000313" key="2">
    <source>
        <dbReference type="EMBL" id="RAP38595.1"/>
    </source>
</evidence>
<dbReference type="Pfam" id="PF16074">
    <property type="entry name" value="PilW"/>
    <property type="match status" value="1"/>
</dbReference>
<protein>
    <recommendedName>
        <fullName evidence="4">Type IV pilus assembly protein PilW</fullName>
    </recommendedName>
</protein>
<evidence type="ECO:0000256" key="1">
    <source>
        <dbReference type="SAM" id="Phobius"/>
    </source>
</evidence>
<keyword evidence="1" id="KW-1133">Transmembrane helix</keyword>
<reference evidence="2 3" key="1">
    <citation type="submission" date="2017-02" db="EMBL/GenBank/DDBJ databases">
        <title>Legionella quilivanii strain from human: case report and whole genome sequencing analysis.</title>
        <authorList>
            <person name="Lalancette C."/>
            <person name="Leduc J.-M."/>
            <person name="Levesque S."/>
            <person name="Fournier E."/>
            <person name="Saoud J."/>
            <person name="Faucher S.P."/>
            <person name="Bernard K."/>
            <person name="Martineau C."/>
            <person name="Longtin J."/>
        </authorList>
    </citation>
    <scope>NUCLEOTIDE SEQUENCE [LARGE SCALE GENOMIC DNA]</scope>
    <source>
        <strain evidence="2 3">ID143958</strain>
    </source>
</reference>
<dbReference type="Proteomes" id="UP000249458">
    <property type="component" value="Unassembled WGS sequence"/>
</dbReference>
<gene>
    <name evidence="2" type="ORF">B1207_01580</name>
</gene>
<dbReference type="EMBL" id="MVJN01000001">
    <property type="protein sequence ID" value="RAP38595.1"/>
    <property type="molecule type" value="Genomic_DNA"/>
</dbReference>
<accession>A0A364LNI0</accession>
<comment type="caution">
    <text evidence="2">The sequence shown here is derived from an EMBL/GenBank/DDBJ whole genome shotgun (WGS) entry which is preliminary data.</text>
</comment>
<proteinExistence type="predicted"/>
<evidence type="ECO:0008006" key="4">
    <source>
        <dbReference type="Google" id="ProtNLM"/>
    </source>
</evidence>
<keyword evidence="1" id="KW-0812">Transmembrane</keyword>
<sequence>MSSLQKSAQGFSIIEFMIAISLGTLLVASISIVYLSNKTTFVIQDALARLQENGRYADYMLSYDLRMAGYQGCANQRQVKVTNLIKNLSTMLDYDKPLRGYDGVGSTFSPGLPANLQGKSVTGSDVIEIRKASSLGVQLRDDMNRPNNPILVYDRMGIEAGTPLMITDCSVGDIFIAGSNSNATAITHSSNQNTSNDLSVAYLRTAQIAIFDYYSYYIKDTGRVNAQNQAVLALVRQDRNGNEDEIAEGIEQMRISYGVDTNGDNTVDTYQTAAQVQSGDNWNNVISVQINLLLATVENVADKAMSYSYNGGSLTPGDRKLRREWTIFVTLRNRGLPL</sequence>
<feature type="transmembrane region" description="Helical" evidence="1">
    <location>
        <begin position="12"/>
        <end position="35"/>
    </location>
</feature>